<sequence>MPSPTADTTDPASVERDLASIVYIRDVLLPQLPLRVYIPLRHVSTPDARPLALNAIDPQSRRRPLRQSSRQENRVA</sequence>
<protein>
    <submittedName>
        <fullName evidence="2">Uncharacterized protein</fullName>
    </submittedName>
</protein>
<comment type="caution">
    <text evidence="2">The sequence shown here is derived from an EMBL/GenBank/DDBJ whole genome shotgun (WGS) entry which is preliminary data.</text>
</comment>
<name>A0AAW0A2X7_9AGAR</name>
<organism evidence="2 3">
    <name type="scientific">Favolaschia claudopus</name>
    <dbReference type="NCBI Taxonomy" id="2862362"/>
    <lineage>
        <taxon>Eukaryota</taxon>
        <taxon>Fungi</taxon>
        <taxon>Dikarya</taxon>
        <taxon>Basidiomycota</taxon>
        <taxon>Agaricomycotina</taxon>
        <taxon>Agaricomycetes</taxon>
        <taxon>Agaricomycetidae</taxon>
        <taxon>Agaricales</taxon>
        <taxon>Marasmiineae</taxon>
        <taxon>Mycenaceae</taxon>
        <taxon>Favolaschia</taxon>
    </lineage>
</organism>
<keyword evidence="3" id="KW-1185">Reference proteome</keyword>
<gene>
    <name evidence="2" type="ORF">R3P38DRAFT_3219564</name>
</gene>
<evidence type="ECO:0000313" key="2">
    <source>
        <dbReference type="EMBL" id="KAK6997477.1"/>
    </source>
</evidence>
<reference evidence="2 3" key="1">
    <citation type="journal article" date="2024" name="J Genomics">
        <title>Draft genome sequencing and assembly of Favolaschia claudopus CIRM-BRFM 2984 isolated from oak limbs.</title>
        <authorList>
            <person name="Navarro D."/>
            <person name="Drula E."/>
            <person name="Chaduli D."/>
            <person name="Cazenave R."/>
            <person name="Ahrendt S."/>
            <person name="Wang J."/>
            <person name="Lipzen A."/>
            <person name="Daum C."/>
            <person name="Barry K."/>
            <person name="Grigoriev I.V."/>
            <person name="Favel A."/>
            <person name="Rosso M.N."/>
            <person name="Martin F."/>
        </authorList>
    </citation>
    <scope>NUCLEOTIDE SEQUENCE [LARGE SCALE GENOMIC DNA]</scope>
    <source>
        <strain evidence="2 3">CIRM-BRFM 2984</strain>
    </source>
</reference>
<evidence type="ECO:0000313" key="3">
    <source>
        <dbReference type="Proteomes" id="UP001362999"/>
    </source>
</evidence>
<dbReference type="AlphaFoldDB" id="A0AAW0A2X7"/>
<feature type="region of interest" description="Disordered" evidence="1">
    <location>
        <begin position="48"/>
        <end position="76"/>
    </location>
</feature>
<dbReference type="Proteomes" id="UP001362999">
    <property type="component" value="Unassembled WGS sequence"/>
</dbReference>
<dbReference type="EMBL" id="JAWWNJ010000090">
    <property type="protein sequence ID" value="KAK6997477.1"/>
    <property type="molecule type" value="Genomic_DNA"/>
</dbReference>
<accession>A0AAW0A2X7</accession>
<evidence type="ECO:0000256" key="1">
    <source>
        <dbReference type="SAM" id="MobiDB-lite"/>
    </source>
</evidence>
<proteinExistence type="predicted"/>